<dbReference type="Proteomes" id="UP001174694">
    <property type="component" value="Unassembled WGS sequence"/>
</dbReference>
<feature type="region of interest" description="Disordered" evidence="1">
    <location>
        <begin position="158"/>
        <end position="199"/>
    </location>
</feature>
<reference evidence="2" key="1">
    <citation type="submission" date="2022-07" db="EMBL/GenBank/DDBJ databases">
        <title>Fungi with potential for degradation of polypropylene.</title>
        <authorList>
            <person name="Gostincar C."/>
        </authorList>
    </citation>
    <scope>NUCLEOTIDE SEQUENCE</scope>
    <source>
        <strain evidence="2">EXF-13308</strain>
    </source>
</reference>
<comment type="caution">
    <text evidence="2">The sequence shown here is derived from an EMBL/GenBank/DDBJ whole genome shotgun (WGS) entry which is preliminary data.</text>
</comment>
<dbReference type="EMBL" id="JANBVO010000013">
    <property type="protein sequence ID" value="KAJ9148358.1"/>
    <property type="molecule type" value="Genomic_DNA"/>
</dbReference>
<dbReference type="AlphaFoldDB" id="A0AA38RTR2"/>
<evidence type="ECO:0000313" key="2">
    <source>
        <dbReference type="EMBL" id="KAJ9148358.1"/>
    </source>
</evidence>
<sequence>MTIRDVKLLFDELAKWRVQSSCSHWQKSNLPPQLPPREMVAAARFLYWYKYRTKAKILEQIEVLKLQWLCDEPMVPTEKIPAFWKGFKNTYDQTTNHLKGSMYPASTLWIEGNGVSSNDGPDFHFTDQITMAKPEKQQKTGSGNSLIELAAKDPIDCVIGDDKAQDDGKEEAAESHVDQQADQDKGKMEDDDEDREGYLLKPPEFYREMGDSIWADLEPRIEAKIQNMVDKTLQHMVNQKVNRKVERVVFDVMTRYIERRKRKREEEGDSPTAEDWDRLFSQV</sequence>
<proteinExistence type="predicted"/>
<feature type="compositionally biased region" description="Basic and acidic residues" evidence="1">
    <location>
        <begin position="158"/>
        <end position="188"/>
    </location>
</feature>
<organism evidence="2 3">
    <name type="scientific">Pleurostoma richardsiae</name>
    <dbReference type="NCBI Taxonomy" id="41990"/>
    <lineage>
        <taxon>Eukaryota</taxon>
        <taxon>Fungi</taxon>
        <taxon>Dikarya</taxon>
        <taxon>Ascomycota</taxon>
        <taxon>Pezizomycotina</taxon>
        <taxon>Sordariomycetes</taxon>
        <taxon>Sordariomycetidae</taxon>
        <taxon>Calosphaeriales</taxon>
        <taxon>Pleurostomataceae</taxon>
        <taxon>Pleurostoma</taxon>
    </lineage>
</organism>
<keyword evidence="3" id="KW-1185">Reference proteome</keyword>
<feature type="region of interest" description="Disordered" evidence="1">
    <location>
        <begin position="260"/>
        <end position="283"/>
    </location>
</feature>
<accession>A0AA38RTR2</accession>
<evidence type="ECO:0000313" key="3">
    <source>
        <dbReference type="Proteomes" id="UP001174694"/>
    </source>
</evidence>
<protein>
    <submittedName>
        <fullName evidence="2">Uncharacterized protein</fullName>
    </submittedName>
</protein>
<evidence type="ECO:0000256" key="1">
    <source>
        <dbReference type="SAM" id="MobiDB-lite"/>
    </source>
</evidence>
<gene>
    <name evidence="2" type="ORF">NKR23_g5024</name>
</gene>
<name>A0AA38RTR2_9PEZI</name>